<dbReference type="AlphaFoldDB" id="A0A9P7G2F9"/>
<evidence type="ECO:0000313" key="2">
    <source>
        <dbReference type="Proteomes" id="UP000775547"/>
    </source>
</evidence>
<reference evidence="1" key="1">
    <citation type="submission" date="2020-07" db="EMBL/GenBank/DDBJ databases">
        <authorList>
            <person name="Nieuwenhuis M."/>
            <person name="Van De Peppel L.J.J."/>
        </authorList>
    </citation>
    <scope>NUCLEOTIDE SEQUENCE</scope>
    <source>
        <strain evidence="1">AP01</strain>
        <tissue evidence="1">Mycelium</tissue>
    </source>
</reference>
<proteinExistence type="predicted"/>
<keyword evidence="2" id="KW-1185">Reference proteome</keyword>
<dbReference type="EMBL" id="JABCKV010000190">
    <property type="protein sequence ID" value="KAG5642383.1"/>
    <property type="molecule type" value="Genomic_DNA"/>
</dbReference>
<accession>A0A9P7G2F9</accession>
<dbReference type="Proteomes" id="UP000775547">
    <property type="component" value="Unassembled WGS sequence"/>
</dbReference>
<comment type="caution">
    <text evidence="1">The sequence shown here is derived from an EMBL/GenBank/DDBJ whole genome shotgun (WGS) entry which is preliminary data.</text>
</comment>
<reference evidence="1" key="2">
    <citation type="submission" date="2021-10" db="EMBL/GenBank/DDBJ databases">
        <title>Phylogenomics reveals ancestral predisposition of the termite-cultivated fungus Termitomyces towards a domesticated lifestyle.</title>
        <authorList>
            <person name="Auxier B."/>
            <person name="Grum-Grzhimaylo A."/>
            <person name="Cardenas M.E."/>
            <person name="Lodge J.D."/>
            <person name="Laessoe T."/>
            <person name="Pedersen O."/>
            <person name="Smith M.E."/>
            <person name="Kuyper T.W."/>
            <person name="Franco-Molano E.A."/>
            <person name="Baroni T.J."/>
            <person name="Aanen D.K."/>
        </authorList>
    </citation>
    <scope>NUCLEOTIDE SEQUENCE</scope>
    <source>
        <strain evidence="1">AP01</strain>
        <tissue evidence="1">Mycelium</tissue>
    </source>
</reference>
<dbReference type="OrthoDB" id="3001771at2759"/>
<gene>
    <name evidence="1" type="ORF">DXG03_002941</name>
</gene>
<name>A0A9P7G2F9_9AGAR</name>
<protein>
    <submittedName>
        <fullName evidence="1">Uncharacterized protein</fullName>
    </submittedName>
</protein>
<organism evidence="1 2">
    <name type="scientific">Asterophora parasitica</name>
    <dbReference type="NCBI Taxonomy" id="117018"/>
    <lineage>
        <taxon>Eukaryota</taxon>
        <taxon>Fungi</taxon>
        <taxon>Dikarya</taxon>
        <taxon>Basidiomycota</taxon>
        <taxon>Agaricomycotina</taxon>
        <taxon>Agaricomycetes</taxon>
        <taxon>Agaricomycetidae</taxon>
        <taxon>Agaricales</taxon>
        <taxon>Tricholomatineae</taxon>
        <taxon>Lyophyllaceae</taxon>
        <taxon>Asterophora</taxon>
    </lineage>
</organism>
<sequence>MNILAPHIPRCEILNFHLTYTSSLPRICTDFQDIAPHLVSLSFVADVDYGLGQLTTNDTPSVPQFLFPKLYDLNIDGYNFVDLIRYMPLLLDASQFTGGRLRSIGINQYSPSAVNGGGPFSIYDVLETLEHLAETLLLASVDLDHERNSDDGTIIQDEATVWLWHRVTLTRLPPDLITELLYCLNTEVLTISNCSLNGVYSSDLDIKIVTLENIIAPGFGYALNNILPTCIGGELNISRCPGFDDIVLYMLGSQEDHSDDLCAHLLSDLKIKDCQGFSVTALRRMLQARIKFQDEQQNLFERSWLTVTLKNGPAMTDEERSWYEENFW</sequence>
<evidence type="ECO:0000313" key="1">
    <source>
        <dbReference type="EMBL" id="KAG5642383.1"/>
    </source>
</evidence>